<feature type="active site" evidence="5">
    <location>
        <position position="19"/>
    </location>
</feature>
<evidence type="ECO:0000256" key="3">
    <source>
        <dbReference type="ARBA" id="ARBA00022801"/>
    </source>
</evidence>
<dbReference type="Gene3D" id="3.40.50.2300">
    <property type="match status" value="1"/>
</dbReference>
<feature type="domain" description="Phosphotyrosine protein phosphatase I" evidence="6">
    <location>
        <begin position="7"/>
        <end position="153"/>
    </location>
</feature>
<evidence type="ECO:0000256" key="5">
    <source>
        <dbReference type="PIRSR" id="PIRSR617867-1"/>
    </source>
</evidence>
<evidence type="ECO:0000313" key="7">
    <source>
        <dbReference type="EMBL" id="KGQ22569.2"/>
    </source>
</evidence>
<dbReference type="InterPro" id="IPR036196">
    <property type="entry name" value="Ptyr_pPase_sf"/>
</dbReference>
<evidence type="ECO:0000313" key="8">
    <source>
        <dbReference type="Proteomes" id="UP000030364"/>
    </source>
</evidence>
<dbReference type="PANTHER" id="PTHR11717">
    <property type="entry name" value="LOW MOLECULAR WEIGHT PROTEIN TYROSINE PHOSPHATASE"/>
    <property type="match status" value="1"/>
</dbReference>
<dbReference type="PANTHER" id="PTHR11717:SF7">
    <property type="entry name" value="LOW MOLECULAR WEIGHT PHOSPHOTYROSINE PROTEIN PHOSPHATASE"/>
    <property type="match status" value="1"/>
</dbReference>
<dbReference type="RefSeq" id="WP_045246427.1">
    <property type="nucleotide sequence ID" value="NZ_JPSL02000040.1"/>
</dbReference>
<reference evidence="7 8" key="1">
    <citation type="journal article" date="2015" name="Genome Announc.">
        <title>Draft Genome Sequence of the Thermophile Thermus filiformis ATCC 43280, Producer of Carotenoid-(Di)glucoside-Branched Fatty Acid (Di)esters and Source of Hyperthermostable Enzymes of Biotechnological Interest.</title>
        <authorList>
            <person name="Mandelli F."/>
            <person name="Oliveira Ramires B."/>
            <person name="Couger M.B."/>
            <person name="Paixao D.A."/>
            <person name="Camilo C.M."/>
            <person name="Polikarpov I."/>
            <person name="Prade R."/>
            <person name="Riano-Pachon D.M."/>
            <person name="Squina F.M."/>
        </authorList>
    </citation>
    <scope>NUCLEOTIDE SEQUENCE [LARGE SCALE GENOMIC DNA]</scope>
    <source>
        <strain evidence="7 8">ATCC 43280</strain>
    </source>
</reference>
<dbReference type="CDD" id="cd16343">
    <property type="entry name" value="LMWPTP"/>
    <property type="match status" value="1"/>
</dbReference>
<dbReference type="InterPro" id="IPR017867">
    <property type="entry name" value="Tyr_phospatase_low_mol_wt"/>
</dbReference>
<evidence type="ECO:0000256" key="1">
    <source>
        <dbReference type="ARBA" id="ARBA00011063"/>
    </source>
</evidence>
<dbReference type="Pfam" id="PF01451">
    <property type="entry name" value="LMWPc"/>
    <property type="match status" value="1"/>
</dbReference>
<dbReference type="GO" id="GO:0004725">
    <property type="term" value="F:protein tyrosine phosphatase activity"/>
    <property type="evidence" value="ECO:0007669"/>
    <property type="project" value="UniProtKB-EC"/>
</dbReference>
<dbReference type="InterPro" id="IPR050438">
    <property type="entry name" value="LMW_PTPase"/>
</dbReference>
<dbReference type="EMBL" id="JPSL02000040">
    <property type="protein sequence ID" value="KGQ22569.2"/>
    <property type="molecule type" value="Genomic_DNA"/>
</dbReference>
<comment type="similarity">
    <text evidence="1">Belongs to the low molecular weight phosphotyrosine protein phosphatase family.</text>
</comment>
<gene>
    <name evidence="7" type="ORF">THFILI_09835</name>
</gene>
<sequence length="166" mass="18875">MEGMRPVRVLFVCLGNICRSPMAKGIFLKLLKERGLLDRFEVDSAGLGGWHAGEDMDPRARRVLEENGAAIPHRARRMTREDCARFDHILVMDRENLEGVLRLCPEAKAKVRLVLDFLDGAQEEVPDPYYGDLWVFREAYLLLEEALKGFLDRVMPPHPSRDGGLS</sequence>
<dbReference type="Proteomes" id="UP000030364">
    <property type="component" value="Unassembled WGS sequence"/>
</dbReference>
<keyword evidence="8" id="KW-1185">Reference proteome</keyword>
<dbReference type="PRINTS" id="PR00719">
    <property type="entry name" value="LMWPTPASE"/>
</dbReference>
<feature type="active site" description="Nucleophile" evidence="5">
    <location>
        <position position="13"/>
    </location>
</feature>
<dbReference type="SUPFAM" id="SSF52788">
    <property type="entry name" value="Phosphotyrosine protein phosphatases I"/>
    <property type="match status" value="1"/>
</dbReference>
<evidence type="ECO:0000259" key="6">
    <source>
        <dbReference type="SMART" id="SM00226"/>
    </source>
</evidence>
<keyword evidence="3" id="KW-0378">Hydrolase</keyword>
<evidence type="ECO:0000256" key="2">
    <source>
        <dbReference type="ARBA" id="ARBA00013064"/>
    </source>
</evidence>
<organism evidence="7 8">
    <name type="scientific">Thermus filiformis</name>
    <dbReference type="NCBI Taxonomy" id="276"/>
    <lineage>
        <taxon>Bacteria</taxon>
        <taxon>Thermotogati</taxon>
        <taxon>Deinococcota</taxon>
        <taxon>Deinococci</taxon>
        <taxon>Thermales</taxon>
        <taxon>Thermaceae</taxon>
        <taxon>Thermus</taxon>
    </lineage>
</organism>
<proteinExistence type="inferred from homology"/>
<dbReference type="OrthoDB" id="9784339at2"/>
<dbReference type="SMART" id="SM00226">
    <property type="entry name" value="LMWPc"/>
    <property type="match status" value="1"/>
</dbReference>
<dbReference type="EC" id="3.1.3.48" evidence="2"/>
<evidence type="ECO:0000256" key="4">
    <source>
        <dbReference type="ARBA" id="ARBA00022912"/>
    </source>
</evidence>
<dbReference type="STRING" id="276.THFILI_09835"/>
<feature type="active site" description="Proton donor" evidence="5">
    <location>
        <position position="127"/>
    </location>
</feature>
<dbReference type="AlphaFoldDB" id="A0A0A2XBN4"/>
<keyword evidence="4" id="KW-0904">Protein phosphatase</keyword>
<protein>
    <recommendedName>
        <fullName evidence="2">protein-tyrosine-phosphatase</fullName>
        <ecNumber evidence="2">3.1.3.48</ecNumber>
    </recommendedName>
</protein>
<name>A0A0A2XBN4_THEFI</name>
<comment type="caution">
    <text evidence="7">The sequence shown here is derived from an EMBL/GenBank/DDBJ whole genome shotgun (WGS) entry which is preliminary data.</text>
</comment>
<dbReference type="InterPro" id="IPR023485">
    <property type="entry name" value="Ptyr_pPase"/>
</dbReference>
<accession>A0A0A2XBN4</accession>